<dbReference type="PANTHER" id="PTHR22298">
    <property type="entry name" value="ENDO-1,4-BETA-GLUCANASE"/>
    <property type="match status" value="1"/>
</dbReference>
<dbReference type="InterPro" id="IPR004197">
    <property type="entry name" value="Cellulase_Ig-like"/>
</dbReference>
<evidence type="ECO:0000313" key="10">
    <source>
        <dbReference type="Proteomes" id="UP000199391"/>
    </source>
</evidence>
<dbReference type="EMBL" id="FPBO01000038">
    <property type="protein sequence ID" value="SFV13289.1"/>
    <property type="molecule type" value="Genomic_DNA"/>
</dbReference>
<feature type="chain" id="PRO_5011493968" evidence="6">
    <location>
        <begin position="21"/>
        <end position="730"/>
    </location>
</feature>
<dbReference type="Proteomes" id="UP000199391">
    <property type="component" value="Unassembled WGS sequence"/>
</dbReference>
<feature type="domain" description="Glycoside hydrolase family 9" evidence="7">
    <location>
        <begin position="230"/>
        <end position="707"/>
    </location>
</feature>
<proteinExistence type="inferred from homology"/>
<evidence type="ECO:0000256" key="1">
    <source>
        <dbReference type="ARBA" id="ARBA00007072"/>
    </source>
</evidence>
<dbReference type="SUPFAM" id="SSF48208">
    <property type="entry name" value="Six-hairpin glycosidases"/>
    <property type="match status" value="1"/>
</dbReference>
<gene>
    <name evidence="9" type="ORF">SAMN05216552_103820</name>
</gene>
<evidence type="ECO:0000259" key="7">
    <source>
        <dbReference type="Pfam" id="PF00759"/>
    </source>
</evidence>
<dbReference type="InterPro" id="IPR008928">
    <property type="entry name" value="6-hairpin_glycosidase_sf"/>
</dbReference>
<keyword evidence="5" id="KW-0624">Polysaccharide degradation</keyword>
<dbReference type="Pfam" id="PF00759">
    <property type="entry name" value="Glyco_hydro_9"/>
    <property type="match status" value="1"/>
</dbReference>
<keyword evidence="10" id="KW-1185">Reference proteome</keyword>
<dbReference type="InterPro" id="IPR001701">
    <property type="entry name" value="Glyco_hydro_9"/>
</dbReference>
<evidence type="ECO:0000256" key="6">
    <source>
        <dbReference type="SAM" id="SignalP"/>
    </source>
</evidence>
<keyword evidence="2" id="KW-0378">Hydrolase</keyword>
<dbReference type="SUPFAM" id="SSF81296">
    <property type="entry name" value="E set domains"/>
    <property type="match status" value="1"/>
</dbReference>
<dbReference type="GO" id="GO:0000272">
    <property type="term" value="P:polysaccharide catabolic process"/>
    <property type="evidence" value="ECO:0007669"/>
    <property type="project" value="UniProtKB-KW"/>
</dbReference>
<protein>
    <submittedName>
        <fullName evidence="9">N-terminal ig-like domain of cellulase</fullName>
    </submittedName>
</protein>
<feature type="domain" description="Cellulase Ig-like" evidence="8">
    <location>
        <begin position="124"/>
        <end position="213"/>
    </location>
</feature>
<dbReference type="InterPro" id="IPR012341">
    <property type="entry name" value="6hp_glycosidase-like_sf"/>
</dbReference>
<keyword evidence="4" id="KW-0326">Glycosidase</keyword>
<keyword evidence="3" id="KW-0119">Carbohydrate metabolism</keyword>
<evidence type="ECO:0000313" key="9">
    <source>
        <dbReference type="EMBL" id="SFV13289.1"/>
    </source>
</evidence>
<dbReference type="RefSeq" id="WP_093559471.1">
    <property type="nucleotide sequence ID" value="NZ_FPBO01000038.1"/>
</dbReference>
<evidence type="ECO:0000256" key="2">
    <source>
        <dbReference type="ARBA" id="ARBA00022801"/>
    </source>
</evidence>
<evidence type="ECO:0000256" key="3">
    <source>
        <dbReference type="ARBA" id="ARBA00023277"/>
    </source>
</evidence>
<keyword evidence="6" id="KW-0732">Signal</keyword>
<organism evidence="9 10">
    <name type="scientific">Pseudoduganella namucuonensis</name>
    <dbReference type="NCBI Taxonomy" id="1035707"/>
    <lineage>
        <taxon>Bacteria</taxon>
        <taxon>Pseudomonadati</taxon>
        <taxon>Pseudomonadota</taxon>
        <taxon>Betaproteobacteria</taxon>
        <taxon>Burkholderiales</taxon>
        <taxon>Oxalobacteraceae</taxon>
        <taxon>Telluria group</taxon>
        <taxon>Pseudoduganella</taxon>
    </lineage>
</organism>
<feature type="signal peptide" evidence="6">
    <location>
        <begin position="1"/>
        <end position="20"/>
    </location>
</feature>
<reference evidence="10" key="1">
    <citation type="submission" date="2016-10" db="EMBL/GenBank/DDBJ databases">
        <authorList>
            <person name="Varghese N."/>
            <person name="Submissions S."/>
        </authorList>
    </citation>
    <scope>NUCLEOTIDE SEQUENCE [LARGE SCALE GENOMIC DNA]</scope>
    <source>
        <strain evidence="10">CGMCC 1.11014</strain>
    </source>
</reference>
<dbReference type="AlphaFoldDB" id="A0A1I7LUG5"/>
<dbReference type="InterPro" id="IPR014756">
    <property type="entry name" value="Ig_E-set"/>
</dbReference>
<name>A0A1I7LUG5_9BURK</name>
<dbReference type="Pfam" id="PF02927">
    <property type="entry name" value="CelD_N"/>
    <property type="match status" value="1"/>
</dbReference>
<dbReference type="InterPro" id="IPR013783">
    <property type="entry name" value="Ig-like_fold"/>
</dbReference>
<evidence type="ECO:0000256" key="4">
    <source>
        <dbReference type="ARBA" id="ARBA00023295"/>
    </source>
</evidence>
<dbReference type="OrthoDB" id="9808897at2"/>
<dbReference type="GO" id="GO:0008810">
    <property type="term" value="F:cellulase activity"/>
    <property type="evidence" value="ECO:0007669"/>
    <property type="project" value="InterPro"/>
</dbReference>
<dbReference type="STRING" id="1035707.SAMN05216552_103820"/>
<evidence type="ECO:0000259" key="8">
    <source>
        <dbReference type="Pfam" id="PF02927"/>
    </source>
</evidence>
<comment type="similarity">
    <text evidence="1">Belongs to the glycosyl hydrolase 9 (cellulase E) family.</text>
</comment>
<accession>A0A1I7LUG5</accession>
<dbReference type="CDD" id="cd02850">
    <property type="entry name" value="E_set_Cellulase_N"/>
    <property type="match status" value="1"/>
</dbReference>
<dbReference type="Gene3D" id="2.60.40.10">
    <property type="entry name" value="Immunoglobulins"/>
    <property type="match status" value="1"/>
</dbReference>
<evidence type="ECO:0000256" key="5">
    <source>
        <dbReference type="ARBA" id="ARBA00023326"/>
    </source>
</evidence>
<sequence>MDLKKSVLLIMAALGAPAWAQTCQPSATTPYFNLNGTTAWVVKSSATVNTGTTVALGPQPFSGSWSWAGCGTSGSSREQTIKLTNTGTTATTCTATATFTNSCGAQTTQQYNFTIWPAMAANAGKFIVVDQFGYPTDSKKVAVLRRPMVGYDANGETFWPQQLRVVNSATGATVKEPWWPTDWNGGATDPVSGDKVWWYDFSDLKTPGTYEIVDSGGQRSARFEIGDNVYRNVLIQAVKMFYYQRAGQAKSASQVGFPWADGASHLGAGQDPQARRFLDKNNASTARDLRGGWFDAGDYNKYTPWAAGYTQDLMDIYRENPTVFTDDFGIAESYNGIPDILDEAKWGLDWLKRMQNSNGSVLSIEGIGGATPPSSDTAPSYYGDASTNATLAAAGAFASGAKALGALNNPALNTYAADLLVRAKNAWNWALANPNVLFYNNSAAHGTEGLGAGQQEGSDGDREEGRLNAAIKLYAATGETIYRDYVDANYTKSNLMQNWNLSGFSAGPARTLLYYTSLPGATQTVASAIRARYLDLMERTEWYDGWARIDQQADPYRAFIGGYKWSSNAVKAHMGTLYTSEGYYGISHHTPDQVSNAALDYVHYLHGVNPFGKVYLSNMKSFGAENSVNQIWHGWFNNGSPWDDAQNSLYGPAPGYLVGGPAGGDYSWAEGCLANNDCPGATRPVPPLDQPPMKTYKDFNDGWPYNTWSISEPSNGYQLAYIRLLARFVK</sequence>
<dbReference type="Gene3D" id="1.50.10.10">
    <property type="match status" value="1"/>
</dbReference>